<dbReference type="Gene3D" id="3.90.1150.200">
    <property type="match status" value="1"/>
</dbReference>
<gene>
    <name evidence="2" type="ORF">AYR66_14155</name>
</gene>
<dbReference type="EMBL" id="LSTO01000001">
    <property type="protein sequence ID" value="OWW20459.1"/>
    <property type="molecule type" value="Genomic_DNA"/>
</dbReference>
<dbReference type="RefSeq" id="WP_088707343.1">
    <property type="nucleotide sequence ID" value="NZ_LSTO01000001.1"/>
</dbReference>
<evidence type="ECO:0000313" key="3">
    <source>
        <dbReference type="Proteomes" id="UP000197535"/>
    </source>
</evidence>
<protein>
    <recommendedName>
        <fullName evidence="1">YdhG-like domain-containing protein</fullName>
    </recommendedName>
</protein>
<comment type="caution">
    <text evidence="2">The sequence shown here is derived from an EMBL/GenBank/DDBJ whole genome shotgun (WGS) entry which is preliminary data.</text>
</comment>
<reference evidence="2 3" key="1">
    <citation type="submission" date="2016-02" db="EMBL/GenBank/DDBJ databases">
        <authorList>
            <person name="Wen L."/>
            <person name="He K."/>
            <person name="Yang H."/>
        </authorList>
    </citation>
    <scope>NUCLEOTIDE SEQUENCE [LARGE SCALE GENOMIC DNA]</scope>
    <source>
        <strain evidence="2 3">TSA40</strain>
    </source>
</reference>
<evidence type="ECO:0000259" key="1">
    <source>
        <dbReference type="Pfam" id="PF08818"/>
    </source>
</evidence>
<dbReference type="AlphaFoldDB" id="A0A254TCT3"/>
<dbReference type="InterPro" id="IPR014922">
    <property type="entry name" value="YdhG-like"/>
</dbReference>
<dbReference type="Proteomes" id="UP000197535">
    <property type="component" value="Unassembled WGS sequence"/>
</dbReference>
<evidence type="ECO:0000313" key="2">
    <source>
        <dbReference type="EMBL" id="OWW20459.1"/>
    </source>
</evidence>
<sequence length="137" mass="15066">MKSAEAMDAKQPAGDWRAETLSVVRRLVHEADPDIIEECKWIKPSNPAGVPVWSHGGIVCTGETYKHTVKLTFARGASLPDPHGLFNASLEGNTRRAIDMREGEALDAEAFKELIKAAVAENLRKEKGRGSRTRRST</sequence>
<dbReference type="OrthoDB" id="9811812at2"/>
<keyword evidence="3" id="KW-1185">Reference proteome</keyword>
<dbReference type="SUPFAM" id="SSF159888">
    <property type="entry name" value="YdhG-like"/>
    <property type="match status" value="1"/>
</dbReference>
<accession>A0A254TCT3</accession>
<feature type="domain" description="YdhG-like" evidence="1">
    <location>
        <begin position="17"/>
        <end position="119"/>
    </location>
</feature>
<organism evidence="2 3">
    <name type="scientific">Noviherbaspirillum denitrificans</name>
    <dbReference type="NCBI Taxonomy" id="1968433"/>
    <lineage>
        <taxon>Bacteria</taxon>
        <taxon>Pseudomonadati</taxon>
        <taxon>Pseudomonadota</taxon>
        <taxon>Betaproteobacteria</taxon>
        <taxon>Burkholderiales</taxon>
        <taxon>Oxalobacteraceae</taxon>
        <taxon>Noviherbaspirillum</taxon>
    </lineage>
</organism>
<proteinExistence type="predicted"/>
<dbReference type="Pfam" id="PF08818">
    <property type="entry name" value="DUF1801"/>
    <property type="match status" value="1"/>
</dbReference>
<name>A0A254TCT3_9BURK</name>